<dbReference type="AlphaFoldDB" id="A0A3E4Y7G0"/>
<comment type="caution">
    <text evidence="2">The sequence shown here is derived from an EMBL/GenBank/DDBJ whole genome shotgun (WGS) entry which is preliminary data.</text>
</comment>
<dbReference type="InterPro" id="IPR046749">
    <property type="entry name" value="SHOCT_2"/>
</dbReference>
<organism evidence="2 3">
    <name type="scientific">Agathobacter rectalis</name>
    <dbReference type="NCBI Taxonomy" id="39491"/>
    <lineage>
        <taxon>Bacteria</taxon>
        <taxon>Bacillati</taxon>
        <taxon>Bacillota</taxon>
        <taxon>Clostridia</taxon>
        <taxon>Lachnospirales</taxon>
        <taxon>Lachnospiraceae</taxon>
        <taxon>Agathobacter</taxon>
    </lineage>
</organism>
<evidence type="ECO:0000259" key="1">
    <source>
        <dbReference type="Pfam" id="PF20612"/>
    </source>
</evidence>
<dbReference type="RefSeq" id="WP_117719017.1">
    <property type="nucleotide sequence ID" value="NZ_JAQDCR010000011.1"/>
</dbReference>
<evidence type="ECO:0000313" key="2">
    <source>
        <dbReference type="EMBL" id="RGM70061.1"/>
    </source>
</evidence>
<dbReference type="EMBL" id="QSTP01000012">
    <property type="protein sequence ID" value="RGM70061.1"/>
    <property type="molecule type" value="Genomic_DNA"/>
</dbReference>
<sequence length="49" mass="5807">MDDKKLLRYSMQLSMLKQLLSKKLISENEYQIIQKKLMKDYGIISNITA</sequence>
<evidence type="ECO:0000313" key="3">
    <source>
        <dbReference type="Proteomes" id="UP000260758"/>
    </source>
</evidence>
<feature type="domain" description="SHOCT-like" evidence="1">
    <location>
        <begin position="4"/>
        <end position="44"/>
    </location>
</feature>
<dbReference type="Pfam" id="PF20612">
    <property type="entry name" value="SHOCT_2"/>
    <property type="match status" value="1"/>
</dbReference>
<reference evidence="2 3" key="1">
    <citation type="submission" date="2018-08" db="EMBL/GenBank/DDBJ databases">
        <title>A genome reference for cultivated species of the human gut microbiota.</title>
        <authorList>
            <person name="Zou Y."/>
            <person name="Xue W."/>
            <person name="Luo G."/>
        </authorList>
    </citation>
    <scope>NUCLEOTIDE SEQUENCE [LARGE SCALE GENOMIC DNA]</scope>
    <source>
        <strain evidence="2 3">OM07-13</strain>
    </source>
</reference>
<dbReference type="Proteomes" id="UP000260758">
    <property type="component" value="Unassembled WGS sequence"/>
</dbReference>
<proteinExistence type="predicted"/>
<gene>
    <name evidence="2" type="ORF">DXB99_11345</name>
</gene>
<accession>A0A3E4Y7G0</accession>
<protein>
    <submittedName>
        <fullName evidence="2">Conjugal transfer protein</fullName>
    </submittedName>
</protein>
<name>A0A3E4Y7G0_9FIRM</name>